<dbReference type="AlphaFoldDB" id="A0A2P2NCB8"/>
<protein>
    <submittedName>
        <fullName evidence="1">Uncharacterized protein</fullName>
    </submittedName>
</protein>
<organism evidence="1">
    <name type="scientific">Rhizophora mucronata</name>
    <name type="common">Asiatic mangrove</name>
    <dbReference type="NCBI Taxonomy" id="61149"/>
    <lineage>
        <taxon>Eukaryota</taxon>
        <taxon>Viridiplantae</taxon>
        <taxon>Streptophyta</taxon>
        <taxon>Embryophyta</taxon>
        <taxon>Tracheophyta</taxon>
        <taxon>Spermatophyta</taxon>
        <taxon>Magnoliopsida</taxon>
        <taxon>eudicotyledons</taxon>
        <taxon>Gunneridae</taxon>
        <taxon>Pentapetalae</taxon>
        <taxon>rosids</taxon>
        <taxon>fabids</taxon>
        <taxon>Malpighiales</taxon>
        <taxon>Rhizophoraceae</taxon>
        <taxon>Rhizophora</taxon>
    </lineage>
</organism>
<dbReference type="EMBL" id="GGEC01059596">
    <property type="protein sequence ID" value="MBX40080.1"/>
    <property type="molecule type" value="Transcribed_RNA"/>
</dbReference>
<accession>A0A2P2NCB8</accession>
<proteinExistence type="predicted"/>
<evidence type="ECO:0000313" key="1">
    <source>
        <dbReference type="EMBL" id="MBX40080.1"/>
    </source>
</evidence>
<sequence length="32" mass="3581">MTSCPLHSITFPNTVLDEQYLSIRSSNKLLGD</sequence>
<name>A0A2P2NCB8_RHIMU</name>
<reference evidence="1" key="1">
    <citation type="submission" date="2018-02" db="EMBL/GenBank/DDBJ databases">
        <title>Rhizophora mucronata_Transcriptome.</title>
        <authorList>
            <person name="Meera S.P."/>
            <person name="Sreeshan A."/>
            <person name="Augustine A."/>
        </authorList>
    </citation>
    <scope>NUCLEOTIDE SEQUENCE</scope>
    <source>
        <tissue evidence="1">Leaf</tissue>
    </source>
</reference>